<dbReference type="Pfam" id="PF03853">
    <property type="entry name" value="YjeF_N"/>
    <property type="match status" value="1"/>
</dbReference>
<protein>
    <recommendedName>
        <fullName evidence="6">Bifunctional NAD(P)H-hydrate repair enzyme</fullName>
    </recommendedName>
    <alternativeName>
        <fullName evidence="6">Nicotinamide nucleotide repair protein</fullName>
    </alternativeName>
    <domain>
        <recommendedName>
            <fullName evidence="6">ADP-dependent (S)-NAD(P)H-hydrate dehydratase</fullName>
            <ecNumber evidence="6">4.2.1.136</ecNumber>
        </recommendedName>
        <alternativeName>
            <fullName evidence="6">ADP-dependent NAD(P)HX dehydratase</fullName>
        </alternativeName>
    </domain>
    <domain>
        <recommendedName>
            <fullName evidence="6">NAD(P)H-hydrate epimerase</fullName>
            <ecNumber evidence="6">5.1.99.6</ecNumber>
        </recommendedName>
    </domain>
</protein>
<comment type="similarity">
    <text evidence="4">Belongs to the NnrD/CARKD family.</text>
</comment>
<dbReference type="GO" id="GO:0046872">
    <property type="term" value="F:metal ion binding"/>
    <property type="evidence" value="ECO:0007669"/>
    <property type="project" value="UniProtKB-KW"/>
</dbReference>
<comment type="catalytic activity">
    <reaction evidence="4 6">
        <text>(6S)-NADPHX + ADP = AMP + phosphate + NADPH + H(+)</text>
        <dbReference type="Rhea" id="RHEA:32235"/>
        <dbReference type="ChEBI" id="CHEBI:15378"/>
        <dbReference type="ChEBI" id="CHEBI:43474"/>
        <dbReference type="ChEBI" id="CHEBI:57783"/>
        <dbReference type="ChEBI" id="CHEBI:64076"/>
        <dbReference type="ChEBI" id="CHEBI:456215"/>
        <dbReference type="ChEBI" id="CHEBI:456216"/>
        <dbReference type="EC" id="4.2.1.136"/>
    </reaction>
</comment>
<dbReference type="PROSITE" id="PS51383">
    <property type="entry name" value="YJEF_C_3"/>
    <property type="match status" value="1"/>
</dbReference>
<feature type="domain" description="YjeF N-terminal" evidence="8">
    <location>
        <begin position="9"/>
        <end position="232"/>
    </location>
</feature>
<keyword evidence="1 4" id="KW-0547">Nucleotide-binding</keyword>
<evidence type="ECO:0000256" key="6">
    <source>
        <dbReference type="PIRNR" id="PIRNR017184"/>
    </source>
</evidence>
<feature type="binding site" evidence="4">
    <location>
        <position position="349"/>
    </location>
    <ligand>
        <name>(6S)-NADPHX</name>
        <dbReference type="ChEBI" id="CHEBI:64076"/>
    </ligand>
</feature>
<dbReference type="InterPro" id="IPR004443">
    <property type="entry name" value="YjeF_N_dom"/>
</dbReference>
<dbReference type="InterPro" id="IPR017953">
    <property type="entry name" value="Carbohydrate_kinase_pred_CS"/>
</dbReference>
<gene>
    <name evidence="9" type="primary">nnr</name>
    <name evidence="4" type="synonym">nnrD</name>
    <name evidence="5" type="synonym">nnrE</name>
    <name evidence="9" type="ORF">DGMP_15450</name>
</gene>
<feature type="domain" description="YjeF C-terminal" evidence="7">
    <location>
        <begin position="244"/>
        <end position="530"/>
    </location>
</feature>
<evidence type="ECO:0000256" key="3">
    <source>
        <dbReference type="ARBA" id="ARBA00023268"/>
    </source>
</evidence>
<comment type="caution">
    <text evidence="5">Lacks conserved residue(s) required for the propagation of feature annotation.</text>
</comment>
<dbReference type="HAMAP" id="MF_01966">
    <property type="entry name" value="NADHX_epimerase"/>
    <property type="match status" value="1"/>
</dbReference>
<keyword evidence="4 6" id="KW-0456">Lyase</keyword>
<evidence type="ECO:0000256" key="5">
    <source>
        <dbReference type="HAMAP-Rule" id="MF_01966"/>
    </source>
</evidence>
<dbReference type="PANTHER" id="PTHR12592:SF0">
    <property type="entry name" value="ATP-DEPENDENT (S)-NAD(P)H-HYDRATE DEHYDRATASE"/>
    <property type="match status" value="1"/>
</dbReference>
<dbReference type="AlphaFoldDB" id="A0A8D5FFS4"/>
<name>A0A8D5FFS4_9BACT</name>
<dbReference type="NCBIfam" id="TIGR00197">
    <property type="entry name" value="yjeF_nterm"/>
    <property type="match status" value="1"/>
</dbReference>
<dbReference type="Pfam" id="PF01256">
    <property type="entry name" value="Carb_kinase"/>
    <property type="match status" value="1"/>
</dbReference>
<feature type="binding site" evidence="5">
    <location>
        <begin position="142"/>
        <end position="148"/>
    </location>
    <ligand>
        <name>(6S)-NADPHX</name>
        <dbReference type="ChEBI" id="CHEBI:64076"/>
    </ligand>
</feature>
<feature type="binding site" evidence="5">
    <location>
        <position position="175"/>
    </location>
    <ligand>
        <name>(6S)-NADPHX</name>
        <dbReference type="ChEBI" id="CHEBI:64076"/>
    </ligand>
</feature>
<keyword evidence="5 6" id="KW-0413">Isomerase</keyword>
<evidence type="ECO:0000256" key="1">
    <source>
        <dbReference type="ARBA" id="ARBA00022741"/>
    </source>
</evidence>
<feature type="binding site" evidence="5">
    <location>
        <position position="178"/>
    </location>
    <ligand>
        <name>K(+)</name>
        <dbReference type="ChEBI" id="CHEBI:29103"/>
    </ligand>
</feature>
<keyword evidence="2 4" id="KW-0067">ATP-binding</keyword>
<dbReference type="EC" id="5.1.99.6" evidence="6"/>
<dbReference type="PROSITE" id="PS51385">
    <property type="entry name" value="YJEF_N"/>
    <property type="match status" value="1"/>
</dbReference>
<comment type="cofactor">
    <cofactor evidence="4">
        <name>Mg(2+)</name>
        <dbReference type="ChEBI" id="CHEBI:18420"/>
    </cofactor>
</comment>
<sequence length="533" mass="56423">MKLPTSSEMKGLDTSAIEEFNIPSIVLMENAGLGTVKMMEKQCGPCKDTFALIFVGPGNNGGDGLVIGRHLHQRGCKPVFFFLVNPDSLKGDAAVNLKIIKKLRLPFHVIDTPSRVETIPILLKQFESRGLPCYAIIDAIFGIGLTRKVESHFADTINLINRKNFAHRSPVISVDTPSGMDADTGKVLGTCIRANYTATYCCAKPGHFIHGSASWTGKLEIIDIGIPPETIYNADIRTELTTRESCRKITCNLNRKKASHKGIHGHLLIIAGSSGKTGAAVLAAKGGLRAGAGLVTLCVPHKLNSIFEATVVEAMTIPLPNSTDYILHDDIDLIIDAVQGKKAVVLGPGLGTDPSTAKLVMQLYSSVPCPMIIDADAFNILAANKEEIPLPAGPRIFTPHPGELSRLIGKTADDIQNNRLEATAEGCDVFSGSDHETIFMLKGAGTLITSGDGKTVINTSGNPGMATGGMGDVLTGIIGALICQGVSVRNSAIAGVFLHGCAGDCLYEKKGAGYTASELADAVPVTIKKFLND</sequence>
<feature type="binding site" evidence="4">
    <location>
        <position position="400"/>
    </location>
    <ligand>
        <name>(6S)-NADPHX</name>
        <dbReference type="ChEBI" id="CHEBI:64076"/>
    </ligand>
</feature>
<comment type="catalytic activity">
    <reaction evidence="4 6">
        <text>(6S)-NADHX + ADP = AMP + phosphate + NADH + H(+)</text>
        <dbReference type="Rhea" id="RHEA:32223"/>
        <dbReference type="ChEBI" id="CHEBI:15378"/>
        <dbReference type="ChEBI" id="CHEBI:43474"/>
        <dbReference type="ChEBI" id="CHEBI:57945"/>
        <dbReference type="ChEBI" id="CHEBI:64074"/>
        <dbReference type="ChEBI" id="CHEBI:456215"/>
        <dbReference type="ChEBI" id="CHEBI:456216"/>
        <dbReference type="EC" id="4.2.1.136"/>
    </reaction>
</comment>
<keyword evidence="4 6" id="KW-0520">NAD</keyword>
<comment type="function">
    <text evidence="5">Catalyzes the epimerization of the S- and R-forms of NAD(P)HX, a damaged form of NAD(P)H that is a result of enzymatic or heat-dependent hydration. This is a prerequisite for the S-specific NAD(P)H-hydrate dehydratase to allow the repair of both epimers of NAD(P)HX.</text>
</comment>
<evidence type="ECO:0000313" key="9">
    <source>
        <dbReference type="EMBL" id="BCL60852.1"/>
    </source>
</evidence>
<dbReference type="InterPro" id="IPR030677">
    <property type="entry name" value="Nnr"/>
</dbReference>
<evidence type="ECO:0000259" key="7">
    <source>
        <dbReference type="PROSITE" id="PS51383"/>
    </source>
</evidence>
<dbReference type="PROSITE" id="PS01050">
    <property type="entry name" value="YJEF_C_2"/>
    <property type="match status" value="1"/>
</dbReference>
<dbReference type="GO" id="GO:0052855">
    <property type="term" value="F:ADP-dependent NAD(P)H-hydrate dehydratase activity"/>
    <property type="evidence" value="ECO:0007669"/>
    <property type="project" value="UniProtKB-UniRule"/>
</dbReference>
<dbReference type="PROSITE" id="PS01049">
    <property type="entry name" value="YJEF_C_1"/>
    <property type="match status" value="1"/>
</dbReference>
<dbReference type="PANTHER" id="PTHR12592">
    <property type="entry name" value="ATP-DEPENDENT (S)-NAD(P)H-HYDRATE DEHYDRATASE FAMILY MEMBER"/>
    <property type="match status" value="1"/>
</dbReference>
<feature type="binding site" evidence="4">
    <location>
        <position position="471"/>
    </location>
    <ligand>
        <name>AMP</name>
        <dbReference type="ChEBI" id="CHEBI:456215"/>
    </ligand>
</feature>
<dbReference type="Proteomes" id="UP000826725">
    <property type="component" value="Chromosome"/>
</dbReference>
<comment type="similarity">
    <text evidence="6">In the N-terminal section; belongs to the NnrE/AIBP family.</text>
</comment>
<dbReference type="RefSeq" id="WP_228856938.1">
    <property type="nucleotide sequence ID" value="NZ_AP024086.1"/>
</dbReference>
<comment type="catalytic activity">
    <reaction evidence="5 6">
        <text>(6R)-NADPHX = (6S)-NADPHX</text>
        <dbReference type="Rhea" id="RHEA:32227"/>
        <dbReference type="ChEBI" id="CHEBI:64076"/>
        <dbReference type="ChEBI" id="CHEBI:64077"/>
        <dbReference type="EC" id="5.1.99.6"/>
    </reaction>
</comment>
<feature type="binding site" evidence="4">
    <location>
        <position position="472"/>
    </location>
    <ligand>
        <name>(6S)-NADPHX</name>
        <dbReference type="ChEBI" id="CHEBI:64076"/>
    </ligand>
</feature>
<dbReference type="PIRSF" id="PIRSF017184">
    <property type="entry name" value="Nnr"/>
    <property type="match status" value="1"/>
</dbReference>
<dbReference type="GO" id="GO:0046496">
    <property type="term" value="P:nicotinamide nucleotide metabolic process"/>
    <property type="evidence" value="ECO:0007669"/>
    <property type="project" value="UniProtKB-UniRule"/>
</dbReference>
<comment type="similarity">
    <text evidence="5">Belongs to the NnrE/AIBP family.</text>
</comment>
<evidence type="ECO:0000256" key="2">
    <source>
        <dbReference type="ARBA" id="ARBA00022840"/>
    </source>
</evidence>
<reference evidence="9" key="1">
    <citation type="submission" date="2020-09" db="EMBL/GenBank/DDBJ databases">
        <title>Desulfogranum mesoprofundum gen. nov., sp. nov., a novel mesophilic, sulfate-reducing chemolithoautotroph isolated from a deep-sea hydrothermal vent chimney in the Suiyo Seamount.</title>
        <authorList>
            <person name="Hashimoto Y."/>
            <person name="Nakagawa S."/>
        </authorList>
    </citation>
    <scope>NUCLEOTIDE SEQUENCE</scope>
    <source>
        <strain evidence="9">KT2</strain>
    </source>
</reference>
<comment type="cofactor">
    <cofactor evidence="5 6">
        <name>K(+)</name>
        <dbReference type="ChEBI" id="CHEBI:29103"/>
    </cofactor>
    <text evidence="5 6">Binds 1 potassium ion per subunit.</text>
</comment>
<keyword evidence="4 6" id="KW-0521">NADP</keyword>
<evidence type="ECO:0000259" key="8">
    <source>
        <dbReference type="PROSITE" id="PS51385"/>
    </source>
</evidence>
<dbReference type="HAMAP" id="MF_01965">
    <property type="entry name" value="NADHX_dehydratase"/>
    <property type="match status" value="1"/>
</dbReference>
<feature type="binding site" evidence="4">
    <location>
        <position position="279"/>
    </location>
    <ligand>
        <name>(6S)-NADPHX</name>
        <dbReference type="ChEBI" id="CHEBI:64076"/>
    </ligand>
</feature>
<dbReference type="GO" id="GO:0110051">
    <property type="term" value="P:metabolite repair"/>
    <property type="evidence" value="ECO:0007669"/>
    <property type="project" value="TreeGrafter"/>
</dbReference>
<comment type="subunit">
    <text evidence="4">Homotetramer.</text>
</comment>
<accession>A0A8D5FFS4</accession>
<feature type="binding site" evidence="5">
    <location>
        <position position="138"/>
    </location>
    <ligand>
        <name>K(+)</name>
        <dbReference type="ChEBI" id="CHEBI:29103"/>
    </ligand>
</feature>
<organism evidence="9 10">
    <name type="scientific">Desulfomarina profundi</name>
    <dbReference type="NCBI Taxonomy" id="2772557"/>
    <lineage>
        <taxon>Bacteria</taxon>
        <taxon>Pseudomonadati</taxon>
        <taxon>Thermodesulfobacteriota</taxon>
        <taxon>Desulfobulbia</taxon>
        <taxon>Desulfobulbales</taxon>
        <taxon>Desulfobulbaceae</taxon>
        <taxon>Desulfomarina</taxon>
    </lineage>
</organism>
<dbReference type="KEGG" id="dbk:DGMP_15450"/>
<feature type="binding site" evidence="5">
    <location>
        <begin position="59"/>
        <end position="63"/>
    </location>
    <ligand>
        <name>(6S)-NADPHX</name>
        <dbReference type="ChEBI" id="CHEBI:64076"/>
    </ligand>
</feature>
<keyword evidence="5 6" id="KW-0630">Potassium</keyword>
<evidence type="ECO:0000313" key="10">
    <source>
        <dbReference type="Proteomes" id="UP000826725"/>
    </source>
</evidence>
<dbReference type="InterPro" id="IPR000631">
    <property type="entry name" value="CARKD"/>
</dbReference>
<feature type="binding site" evidence="4">
    <location>
        <begin position="442"/>
        <end position="446"/>
    </location>
    <ligand>
        <name>AMP</name>
        <dbReference type="ChEBI" id="CHEBI:456215"/>
    </ligand>
</feature>
<dbReference type="EMBL" id="AP024086">
    <property type="protein sequence ID" value="BCL60852.1"/>
    <property type="molecule type" value="Genomic_DNA"/>
</dbReference>
<comment type="catalytic activity">
    <reaction evidence="5 6">
        <text>(6R)-NADHX = (6S)-NADHX</text>
        <dbReference type="Rhea" id="RHEA:32215"/>
        <dbReference type="ChEBI" id="CHEBI:64074"/>
        <dbReference type="ChEBI" id="CHEBI:64075"/>
        <dbReference type="EC" id="5.1.99.6"/>
    </reaction>
</comment>
<evidence type="ECO:0000256" key="4">
    <source>
        <dbReference type="HAMAP-Rule" id="MF_01965"/>
    </source>
</evidence>
<dbReference type="GO" id="GO:0052856">
    <property type="term" value="F:NAD(P)HX epimerase activity"/>
    <property type="evidence" value="ECO:0007669"/>
    <property type="project" value="UniProtKB-UniRule"/>
</dbReference>
<keyword evidence="10" id="KW-1185">Reference proteome</keyword>
<dbReference type="NCBIfam" id="TIGR00196">
    <property type="entry name" value="yjeF_cterm"/>
    <property type="match status" value="1"/>
</dbReference>
<proteinExistence type="inferred from homology"/>
<comment type="function">
    <text evidence="4">Catalyzes the dehydration of the S-form of NAD(P)HX at the expense of ADP, which is converted to AMP. Together with NAD(P)HX epimerase, which catalyzes the epimerization of the S- and R-forms, the enzyme allows the repair of both epimers of NAD(P)HX, a damaged form of NAD(P)H that is a result of enzymatic or heat-dependent hydration.</text>
</comment>
<dbReference type="GO" id="GO:0005524">
    <property type="term" value="F:ATP binding"/>
    <property type="evidence" value="ECO:0007669"/>
    <property type="project" value="UniProtKB-KW"/>
</dbReference>
<dbReference type="EC" id="4.2.1.136" evidence="6"/>
<feature type="binding site" evidence="5">
    <location>
        <position position="60"/>
    </location>
    <ligand>
        <name>K(+)</name>
        <dbReference type="ChEBI" id="CHEBI:29103"/>
    </ligand>
</feature>
<comment type="similarity">
    <text evidence="6">In the C-terminal section; belongs to the NnrD/CARKD family.</text>
</comment>
<keyword evidence="5 6" id="KW-0479">Metal-binding</keyword>
<comment type="function">
    <text evidence="6">Bifunctional enzyme that catalyzes the epimerization of the S- and R-forms of NAD(P)HX and the dehydration of the S-form of NAD(P)HX at the expense of ADP, which is converted to AMP. This allows the repair of both epimers of NAD(P)HX, a damaged form of NAD(P)H that is a result of enzymatic or heat-dependent hydration.</text>
</comment>
<keyword evidence="3" id="KW-0511">Multifunctional enzyme</keyword>
<dbReference type="CDD" id="cd01171">
    <property type="entry name" value="YXKO-related"/>
    <property type="match status" value="1"/>
</dbReference>